<sequence length="42" mass="4552">MLQNSYVCTNGLLWITMDTDSVDALLFVVPSHETQTPAAAPT</sequence>
<dbReference type="AlphaFoldDB" id="A0A194RNG5"/>
<protein>
    <submittedName>
        <fullName evidence="1">Uncharacterized protein</fullName>
    </submittedName>
</protein>
<organism evidence="1 2">
    <name type="scientific">Papilio machaon</name>
    <name type="common">Old World swallowtail butterfly</name>
    <dbReference type="NCBI Taxonomy" id="76193"/>
    <lineage>
        <taxon>Eukaryota</taxon>
        <taxon>Metazoa</taxon>
        <taxon>Ecdysozoa</taxon>
        <taxon>Arthropoda</taxon>
        <taxon>Hexapoda</taxon>
        <taxon>Insecta</taxon>
        <taxon>Pterygota</taxon>
        <taxon>Neoptera</taxon>
        <taxon>Endopterygota</taxon>
        <taxon>Lepidoptera</taxon>
        <taxon>Glossata</taxon>
        <taxon>Ditrysia</taxon>
        <taxon>Papilionoidea</taxon>
        <taxon>Papilionidae</taxon>
        <taxon>Papilioninae</taxon>
        <taxon>Papilio</taxon>
    </lineage>
</organism>
<proteinExistence type="predicted"/>
<reference evidence="1 2" key="1">
    <citation type="journal article" date="2015" name="Nat. Commun.">
        <title>Outbred genome sequencing and CRISPR/Cas9 gene editing in butterflies.</title>
        <authorList>
            <person name="Li X."/>
            <person name="Fan D."/>
            <person name="Zhang W."/>
            <person name="Liu G."/>
            <person name="Zhang L."/>
            <person name="Zhao L."/>
            <person name="Fang X."/>
            <person name="Chen L."/>
            <person name="Dong Y."/>
            <person name="Chen Y."/>
            <person name="Ding Y."/>
            <person name="Zhao R."/>
            <person name="Feng M."/>
            <person name="Zhu Y."/>
            <person name="Feng Y."/>
            <person name="Jiang X."/>
            <person name="Zhu D."/>
            <person name="Xiang H."/>
            <person name="Feng X."/>
            <person name="Li S."/>
            <person name="Wang J."/>
            <person name="Zhang G."/>
            <person name="Kronforst M.R."/>
            <person name="Wang W."/>
        </authorList>
    </citation>
    <scope>NUCLEOTIDE SEQUENCE [LARGE SCALE GENOMIC DNA]</scope>
    <source>
        <strain evidence="1">Ya'a_city_454_Pm</strain>
        <tissue evidence="1">Whole body</tissue>
    </source>
</reference>
<gene>
    <name evidence="1" type="ORF">RR48_11015</name>
</gene>
<name>A0A194RNG5_PAPMA</name>
<evidence type="ECO:0000313" key="2">
    <source>
        <dbReference type="Proteomes" id="UP000053240"/>
    </source>
</evidence>
<dbReference type="EMBL" id="KQ459896">
    <property type="protein sequence ID" value="KPJ19388.1"/>
    <property type="molecule type" value="Genomic_DNA"/>
</dbReference>
<dbReference type="InParanoid" id="A0A194RNG5"/>
<accession>A0A194RNG5</accession>
<keyword evidence="2" id="KW-1185">Reference proteome</keyword>
<dbReference type="Proteomes" id="UP000053240">
    <property type="component" value="Unassembled WGS sequence"/>
</dbReference>
<evidence type="ECO:0000313" key="1">
    <source>
        <dbReference type="EMBL" id="KPJ19388.1"/>
    </source>
</evidence>